<sequence length="70" mass="7821">MRKQLLPLTPKYNVSTINLSLLNGISNEAEIYFGERDKSISEKVGVHITEAEHFAGRASKLGKIYSVPPY</sequence>
<evidence type="ECO:0000313" key="1">
    <source>
        <dbReference type="EMBL" id="RKQ13661.1"/>
    </source>
</evidence>
<dbReference type="EMBL" id="RBZO01000028">
    <property type="protein sequence ID" value="RKQ13661.1"/>
    <property type="molecule type" value="Genomic_DNA"/>
</dbReference>
<dbReference type="Proteomes" id="UP000281813">
    <property type="component" value="Unassembled WGS sequence"/>
</dbReference>
<organism evidence="1 2">
    <name type="scientific">Oceanobacillus bengalensis</name>
    <dbReference type="NCBI Taxonomy" id="1435466"/>
    <lineage>
        <taxon>Bacteria</taxon>
        <taxon>Bacillati</taxon>
        <taxon>Bacillota</taxon>
        <taxon>Bacilli</taxon>
        <taxon>Bacillales</taxon>
        <taxon>Bacillaceae</taxon>
        <taxon>Oceanobacillus</taxon>
    </lineage>
</organism>
<reference evidence="1 2" key="1">
    <citation type="journal article" date="2015" name="Antonie Van Leeuwenhoek">
        <title>Oceanobacillus bengalensis sp. nov., a bacterium isolated from seawater of the Bay of Bengal.</title>
        <authorList>
            <person name="Yongchang O."/>
            <person name="Xiang W."/>
            <person name="Wang G."/>
        </authorList>
    </citation>
    <scope>NUCLEOTIDE SEQUENCE [LARGE SCALE GENOMIC DNA]</scope>
    <source>
        <strain evidence="1 2">MCCC 1K00260</strain>
    </source>
</reference>
<dbReference type="RefSeq" id="WP_121133455.1">
    <property type="nucleotide sequence ID" value="NZ_RBZO01000028.1"/>
</dbReference>
<protein>
    <submittedName>
        <fullName evidence="1">Uncharacterized protein</fullName>
    </submittedName>
</protein>
<accession>A0A494YU55</accession>
<name>A0A494YU55_9BACI</name>
<dbReference type="OrthoDB" id="9793586at2"/>
<comment type="caution">
    <text evidence="1">The sequence shown here is derived from an EMBL/GenBank/DDBJ whole genome shotgun (WGS) entry which is preliminary data.</text>
</comment>
<keyword evidence="2" id="KW-1185">Reference proteome</keyword>
<evidence type="ECO:0000313" key="2">
    <source>
        <dbReference type="Proteomes" id="UP000281813"/>
    </source>
</evidence>
<dbReference type="AlphaFoldDB" id="A0A494YU55"/>
<gene>
    <name evidence="1" type="ORF">D8M05_15635</name>
</gene>
<proteinExistence type="predicted"/>